<gene>
    <name evidence="2" type="ORF">BKA67DRAFT_546785</name>
</gene>
<name>A0A9P8UXC8_9PEZI</name>
<organism evidence="2 3">
    <name type="scientific">Truncatella angustata</name>
    <dbReference type="NCBI Taxonomy" id="152316"/>
    <lineage>
        <taxon>Eukaryota</taxon>
        <taxon>Fungi</taxon>
        <taxon>Dikarya</taxon>
        <taxon>Ascomycota</taxon>
        <taxon>Pezizomycotina</taxon>
        <taxon>Sordariomycetes</taxon>
        <taxon>Xylariomycetidae</taxon>
        <taxon>Amphisphaeriales</taxon>
        <taxon>Sporocadaceae</taxon>
        <taxon>Truncatella</taxon>
    </lineage>
</organism>
<feature type="region of interest" description="Disordered" evidence="1">
    <location>
        <begin position="87"/>
        <end position="110"/>
    </location>
</feature>
<sequence>MFPKRNDCWHISLLPLFLDGRRVYSRYRAMKVSVRGCSFPVLGSPMTSHYSAHMFCKRKMSDKETRRQVGALRASAGLGTLATEAVTVSSRSSAQPQKCGARHSSIIGEP</sequence>
<dbReference type="AlphaFoldDB" id="A0A9P8UXC8"/>
<dbReference type="Proteomes" id="UP000758603">
    <property type="component" value="Unassembled WGS sequence"/>
</dbReference>
<dbReference type="GeneID" id="70130301"/>
<reference evidence="2" key="1">
    <citation type="journal article" date="2021" name="Nat. Commun.">
        <title>Genetic determinants of endophytism in the Arabidopsis root mycobiome.</title>
        <authorList>
            <person name="Mesny F."/>
            <person name="Miyauchi S."/>
            <person name="Thiergart T."/>
            <person name="Pickel B."/>
            <person name="Atanasova L."/>
            <person name="Karlsson M."/>
            <person name="Huettel B."/>
            <person name="Barry K.W."/>
            <person name="Haridas S."/>
            <person name="Chen C."/>
            <person name="Bauer D."/>
            <person name="Andreopoulos W."/>
            <person name="Pangilinan J."/>
            <person name="LaButti K."/>
            <person name="Riley R."/>
            <person name="Lipzen A."/>
            <person name="Clum A."/>
            <person name="Drula E."/>
            <person name="Henrissat B."/>
            <person name="Kohler A."/>
            <person name="Grigoriev I.V."/>
            <person name="Martin F.M."/>
            <person name="Hacquard S."/>
        </authorList>
    </citation>
    <scope>NUCLEOTIDE SEQUENCE</scope>
    <source>
        <strain evidence="2">MPI-SDFR-AT-0073</strain>
    </source>
</reference>
<comment type="caution">
    <text evidence="2">The sequence shown here is derived from an EMBL/GenBank/DDBJ whole genome shotgun (WGS) entry which is preliminary data.</text>
</comment>
<evidence type="ECO:0000256" key="1">
    <source>
        <dbReference type="SAM" id="MobiDB-lite"/>
    </source>
</evidence>
<keyword evidence="3" id="KW-1185">Reference proteome</keyword>
<evidence type="ECO:0000313" key="2">
    <source>
        <dbReference type="EMBL" id="KAH6660087.1"/>
    </source>
</evidence>
<dbReference type="RefSeq" id="XP_045964218.1">
    <property type="nucleotide sequence ID" value="XM_046101409.1"/>
</dbReference>
<protein>
    <submittedName>
        <fullName evidence="2">Uncharacterized protein</fullName>
    </submittedName>
</protein>
<feature type="compositionally biased region" description="Polar residues" evidence="1">
    <location>
        <begin position="87"/>
        <end position="96"/>
    </location>
</feature>
<evidence type="ECO:0000313" key="3">
    <source>
        <dbReference type="Proteomes" id="UP000758603"/>
    </source>
</evidence>
<accession>A0A9P8UXC8</accession>
<proteinExistence type="predicted"/>
<dbReference type="EMBL" id="JAGPXC010000001">
    <property type="protein sequence ID" value="KAH6660087.1"/>
    <property type="molecule type" value="Genomic_DNA"/>
</dbReference>